<name>A0ABN2M786_9ACTN</name>
<keyword evidence="3" id="KW-1185">Reference proteome</keyword>
<keyword evidence="1" id="KW-0732">Signal</keyword>
<evidence type="ECO:0008006" key="4">
    <source>
        <dbReference type="Google" id="ProtNLM"/>
    </source>
</evidence>
<evidence type="ECO:0000256" key="1">
    <source>
        <dbReference type="SAM" id="SignalP"/>
    </source>
</evidence>
<dbReference type="RefSeq" id="WP_344133118.1">
    <property type="nucleotide sequence ID" value="NZ_BAAALT010000110.1"/>
</dbReference>
<sequence>MKTFPKAAVMLAAVVALGLTACGQGNAPAPSSVENDQMARYAACMKEYGIHIPGPDEGEPAGGVVALNTSDPKALAAQAACARLAPNPHRQGELNPGDEERALKLAECLRKNGIKAKDPEPNTAQVTLEEGATYTAEKLVAAYTTCSKEVAAPTSSSSQ</sequence>
<comment type="caution">
    <text evidence="2">The sequence shown here is derived from an EMBL/GenBank/DDBJ whole genome shotgun (WGS) entry which is preliminary data.</text>
</comment>
<dbReference type="PROSITE" id="PS51257">
    <property type="entry name" value="PROKAR_LIPOPROTEIN"/>
    <property type="match status" value="1"/>
</dbReference>
<organism evidence="2 3">
    <name type="scientific">Luedemannella flava</name>
    <dbReference type="NCBI Taxonomy" id="349316"/>
    <lineage>
        <taxon>Bacteria</taxon>
        <taxon>Bacillati</taxon>
        <taxon>Actinomycetota</taxon>
        <taxon>Actinomycetes</taxon>
        <taxon>Micromonosporales</taxon>
        <taxon>Micromonosporaceae</taxon>
        <taxon>Luedemannella</taxon>
    </lineage>
</organism>
<proteinExistence type="predicted"/>
<reference evidence="2 3" key="1">
    <citation type="journal article" date="2019" name="Int. J. Syst. Evol. Microbiol.">
        <title>The Global Catalogue of Microorganisms (GCM) 10K type strain sequencing project: providing services to taxonomists for standard genome sequencing and annotation.</title>
        <authorList>
            <consortium name="The Broad Institute Genomics Platform"/>
            <consortium name="The Broad Institute Genome Sequencing Center for Infectious Disease"/>
            <person name="Wu L."/>
            <person name="Ma J."/>
        </authorList>
    </citation>
    <scope>NUCLEOTIDE SEQUENCE [LARGE SCALE GENOMIC DNA]</scope>
    <source>
        <strain evidence="2 3">JCM 13250</strain>
    </source>
</reference>
<dbReference type="EMBL" id="BAAALT010000110">
    <property type="protein sequence ID" value="GAA1811460.1"/>
    <property type="molecule type" value="Genomic_DNA"/>
</dbReference>
<evidence type="ECO:0000313" key="3">
    <source>
        <dbReference type="Proteomes" id="UP001500218"/>
    </source>
</evidence>
<evidence type="ECO:0000313" key="2">
    <source>
        <dbReference type="EMBL" id="GAA1811460.1"/>
    </source>
</evidence>
<gene>
    <name evidence="2" type="ORF">GCM10009682_36110</name>
</gene>
<feature type="signal peptide" evidence="1">
    <location>
        <begin position="1"/>
        <end position="21"/>
    </location>
</feature>
<protein>
    <recommendedName>
        <fullName evidence="4">Secreted protein</fullName>
    </recommendedName>
</protein>
<dbReference type="Proteomes" id="UP001500218">
    <property type="component" value="Unassembled WGS sequence"/>
</dbReference>
<feature type="chain" id="PRO_5045350762" description="Secreted protein" evidence="1">
    <location>
        <begin position="22"/>
        <end position="159"/>
    </location>
</feature>
<accession>A0ABN2M786</accession>